<dbReference type="GO" id="GO:0006820">
    <property type="term" value="P:monoatomic anion transport"/>
    <property type="evidence" value="ECO:0007669"/>
    <property type="project" value="InterPro"/>
</dbReference>
<dbReference type="InterPro" id="IPR011531">
    <property type="entry name" value="HCO3_transpt-like_TM_dom"/>
</dbReference>
<protein>
    <recommendedName>
        <fullName evidence="2">Bicarbonate transporter-like transmembrane domain-containing protein</fullName>
    </recommendedName>
</protein>
<dbReference type="OrthoDB" id="1735926at2759"/>
<proteinExistence type="predicted"/>
<reference evidence="3 4" key="1">
    <citation type="submission" date="2016-10" db="EMBL/GenBank/DDBJ databases">
        <title>Genome sequence of the basidiomycete white-rot fungus Trametes pubescens.</title>
        <authorList>
            <person name="Makela M.R."/>
            <person name="Granchi Z."/>
            <person name="Peng M."/>
            <person name="De Vries R.P."/>
            <person name="Grigoriev I."/>
            <person name="Riley R."/>
            <person name="Hilden K."/>
        </authorList>
    </citation>
    <scope>NUCLEOTIDE SEQUENCE [LARGE SCALE GENOMIC DNA]</scope>
    <source>
        <strain evidence="3 4">FBCC735</strain>
    </source>
</reference>
<keyword evidence="4" id="KW-1185">Reference proteome</keyword>
<feature type="region of interest" description="Disordered" evidence="1">
    <location>
        <begin position="1"/>
        <end position="26"/>
    </location>
</feature>
<evidence type="ECO:0000256" key="1">
    <source>
        <dbReference type="SAM" id="MobiDB-lite"/>
    </source>
</evidence>
<dbReference type="STRING" id="154538.A0A1M2VR41"/>
<evidence type="ECO:0000313" key="4">
    <source>
        <dbReference type="Proteomes" id="UP000184267"/>
    </source>
</evidence>
<gene>
    <name evidence="3" type="ORF">TRAPUB_13560</name>
</gene>
<accession>A0A1M2VR41</accession>
<dbReference type="Pfam" id="PF00955">
    <property type="entry name" value="HCO3_cotransp"/>
    <property type="match status" value="1"/>
</dbReference>
<sequence length="85" mass="9480">MDSASKNPPSAGEDTPAAITPAPVSRSPSATLYRKERSLPSWFPTFFGRGIIRDLKARSPYYASDWTDAWNYRVVPAIVLIFFAK</sequence>
<dbReference type="Gene3D" id="1.10.287.570">
    <property type="entry name" value="Helical hairpin bin"/>
    <property type="match status" value="1"/>
</dbReference>
<organism evidence="3 4">
    <name type="scientific">Trametes pubescens</name>
    <name type="common">White-rot fungus</name>
    <dbReference type="NCBI Taxonomy" id="154538"/>
    <lineage>
        <taxon>Eukaryota</taxon>
        <taxon>Fungi</taxon>
        <taxon>Dikarya</taxon>
        <taxon>Basidiomycota</taxon>
        <taxon>Agaricomycotina</taxon>
        <taxon>Agaricomycetes</taxon>
        <taxon>Polyporales</taxon>
        <taxon>Polyporaceae</taxon>
        <taxon>Trametes</taxon>
    </lineage>
</organism>
<evidence type="ECO:0000259" key="2">
    <source>
        <dbReference type="Pfam" id="PF00955"/>
    </source>
</evidence>
<comment type="caution">
    <text evidence="3">The sequence shown here is derived from an EMBL/GenBank/DDBJ whole genome shotgun (WGS) entry which is preliminary data.</text>
</comment>
<dbReference type="EMBL" id="MNAD01000858">
    <property type="protein sequence ID" value="OJT09962.1"/>
    <property type="molecule type" value="Genomic_DNA"/>
</dbReference>
<dbReference type="Proteomes" id="UP000184267">
    <property type="component" value="Unassembled WGS sequence"/>
</dbReference>
<name>A0A1M2VR41_TRAPU</name>
<feature type="domain" description="Bicarbonate transporter-like transmembrane" evidence="2">
    <location>
        <begin position="46"/>
        <end position="84"/>
    </location>
</feature>
<dbReference type="AlphaFoldDB" id="A0A1M2VR41"/>
<evidence type="ECO:0000313" key="3">
    <source>
        <dbReference type="EMBL" id="OJT09962.1"/>
    </source>
</evidence>
<dbReference type="GO" id="GO:0016020">
    <property type="term" value="C:membrane"/>
    <property type="evidence" value="ECO:0007669"/>
    <property type="project" value="InterPro"/>
</dbReference>